<accession>A0ABN7X872</accession>
<organism evidence="1 2">
    <name type="scientific">Gigaspora margarita</name>
    <dbReference type="NCBI Taxonomy" id="4874"/>
    <lineage>
        <taxon>Eukaryota</taxon>
        <taxon>Fungi</taxon>
        <taxon>Fungi incertae sedis</taxon>
        <taxon>Mucoromycota</taxon>
        <taxon>Glomeromycotina</taxon>
        <taxon>Glomeromycetes</taxon>
        <taxon>Diversisporales</taxon>
        <taxon>Gigasporaceae</taxon>
        <taxon>Gigaspora</taxon>
    </lineage>
</organism>
<keyword evidence="2" id="KW-1185">Reference proteome</keyword>
<sequence length="77" mass="8636">KPDHLAHDCLVKGIGIENEKIKTTKDTKRVVEGIVEINQKSSGISNTKKTNEDRTYNCNKVIVVIEVLLDIITKMNT</sequence>
<protein>
    <submittedName>
        <fullName evidence="1">40693_t:CDS:1</fullName>
    </submittedName>
</protein>
<proteinExistence type="predicted"/>
<reference evidence="1 2" key="1">
    <citation type="submission" date="2021-06" db="EMBL/GenBank/DDBJ databases">
        <authorList>
            <person name="Kallberg Y."/>
            <person name="Tangrot J."/>
            <person name="Rosling A."/>
        </authorList>
    </citation>
    <scope>NUCLEOTIDE SEQUENCE [LARGE SCALE GENOMIC DNA]</scope>
    <source>
        <strain evidence="1 2">120-4 pot B 10/14</strain>
    </source>
</reference>
<evidence type="ECO:0000313" key="2">
    <source>
        <dbReference type="Proteomes" id="UP000789901"/>
    </source>
</evidence>
<comment type="caution">
    <text evidence="1">The sequence shown here is derived from an EMBL/GenBank/DDBJ whole genome shotgun (WGS) entry which is preliminary data.</text>
</comment>
<gene>
    <name evidence="1" type="ORF">GMARGA_LOCUS39696</name>
</gene>
<dbReference type="Proteomes" id="UP000789901">
    <property type="component" value="Unassembled WGS sequence"/>
</dbReference>
<feature type="non-terminal residue" evidence="1">
    <location>
        <position position="1"/>
    </location>
</feature>
<feature type="non-terminal residue" evidence="1">
    <location>
        <position position="77"/>
    </location>
</feature>
<evidence type="ECO:0000313" key="1">
    <source>
        <dbReference type="EMBL" id="CAG8849405.1"/>
    </source>
</evidence>
<name>A0ABN7X872_GIGMA</name>
<dbReference type="EMBL" id="CAJVQB010096073">
    <property type="protein sequence ID" value="CAG8849405.1"/>
    <property type="molecule type" value="Genomic_DNA"/>
</dbReference>